<evidence type="ECO:0000259" key="2">
    <source>
        <dbReference type="Pfam" id="PF03781"/>
    </source>
</evidence>
<dbReference type="Pfam" id="PF03781">
    <property type="entry name" value="FGE-sulfatase"/>
    <property type="match status" value="1"/>
</dbReference>
<feature type="domain" description="Sulfatase-modifying factor enzyme-like" evidence="2">
    <location>
        <begin position="49"/>
        <end position="343"/>
    </location>
</feature>
<dbReference type="PANTHER" id="PTHR23150:SF19">
    <property type="entry name" value="FORMYLGLYCINE-GENERATING ENZYME"/>
    <property type="match status" value="1"/>
</dbReference>
<name>A0A5M6DS02_9BACT</name>
<reference evidence="3 4" key="1">
    <citation type="submission" date="2019-09" db="EMBL/GenBank/DDBJ databases">
        <title>Genome sequence and assembly of Adhaeribacter sp.</title>
        <authorList>
            <person name="Chhetri G."/>
        </authorList>
    </citation>
    <scope>NUCLEOTIDE SEQUENCE [LARGE SCALE GENOMIC DNA]</scope>
    <source>
        <strain evidence="3 4">DK36</strain>
    </source>
</reference>
<dbReference type="Proteomes" id="UP000323426">
    <property type="component" value="Unassembled WGS sequence"/>
</dbReference>
<keyword evidence="4" id="KW-1185">Reference proteome</keyword>
<dbReference type="AlphaFoldDB" id="A0A5M6DS02"/>
<proteinExistence type="predicted"/>
<evidence type="ECO:0000313" key="3">
    <source>
        <dbReference type="EMBL" id="KAA5548185.1"/>
    </source>
</evidence>
<sequence length="352" mass="39058">MPHLRRYYFTAFLLAGLAACQTQPEKKNSKTSEVSAQPALTQVTDTIPAKMVWISAGKFQMGSDDSSFPDAQPIHEVEISGFWMDEHEVTNAEFAQFIKATGYVTVAERALNPADFPGVPVDKLVPGSGVFTPPAQEVSLDNPLQWWQYVPGASWRHPQGPNSSITNKPNDPVVQVCYEDAAAYARWAGKRLPTEAEWEYAAQGGKGRRKFYWGEELKPEGKWVANIYQGNFPEKNSGEDGFITVAPVKSFPANGFGLYDLDGNVWEWCQDFYRPDYYQHSAKQNPKGPADSFDPDEPGSIKRVQRGGSFLCSDEYCIRYRPGSRGKGEISSASNNLGFRCVKDGEPANKGS</sequence>
<comment type="caution">
    <text evidence="3">The sequence shown here is derived from an EMBL/GenBank/DDBJ whole genome shotgun (WGS) entry which is preliminary data.</text>
</comment>
<dbReference type="EMBL" id="VWSF01000003">
    <property type="protein sequence ID" value="KAA5548185.1"/>
    <property type="molecule type" value="Genomic_DNA"/>
</dbReference>
<dbReference type="InterPro" id="IPR016187">
    <property type="entry name" value="CTDL_fold"/>
</dbReference>
<dbReference type="InterPro" id="IPR051043">
    <property type="entry name" value="Sulfatase_Mod_Factor_Kinase"/>
</dbReference>
<evidence type="ECO:0000313" key="4">
    <source>
        <dbReference type="Proteomes" id="UP000323426"/>
    </source>
</evidence>
<evidence type="ECO:0000256" key="1">
    <source>
        <dbReference type="SAM" id="MobiDB-lite"/>
    </source>
</evidence>
<protein>
    <submittedName>
        <fullName evidence="3">Formylglycine-generating enzyme family protein</fullName>
    </submittedName>
</protein>
<dbReference type="SUPFAM" id="SSF56436">
    <property type="entry name" value="C-type lectin-like"/>
    <property type="match status" value="1"/>
</dbReference>
<dbReference type="GO" id="GO:0120147">
    <property type="term" value="F:formylglycine-generating oxidase activity"/>
    <property type="evidence" value="ECO:0007669"/>
    <property type="project" value="TreeGrafter"/>
</dbReference>
<organism evidence="3 4">
    <name type="scientific">Adhaeribacter rhizoryzae</name>
    <dbReference type="NCBI Taxonomy" id="2607907"/>
    <lineage>
        <taxon>Bacteria</taxon>
        <taxon>Pseudomonadati</taxon>
        <taxon>Bacteroidota</taxon>
        <taxon>Cytophagia</taxon>
        <taxon>Cytophagales</taxon>
        <taxon>Hymenobacteraceae</taxon>
        <taxon>Adhaeribacter</taxon>
    </lineage>
</organism>
<feature type="region of interest" description="Disordered" evidence="1">
    <location>
        <begin position="280"/>
        <end position="304"/>
    </location>
</feature>
<gene>
    <name evidence="3" type="ORF">F0145_05505</name>
</gene>
<dbReference type="PANTHER" id="PTHR23150">
    <property type="entry name" value="SULFATASE MODIFYING FACTOR 1, 2"/>
    <property type="match status" value="1"/>
</dbReference>
<dbReference type="InterPro" id="IPR005532">
    <property type="entry name" value="SUMF_dom"/>
</dbReference>
<dbReference type="PROSITE" id="PS51257">
    <property type="entry name" value="PROKAR_LIPOPROTEIN"/>
    <property type="match status" value="1"/>
</dbReference>
<dbReference type="InterPro" id="IPR042095">
    <property type="entry name" value="SUMF_sf"/>
</dbReference>
<dbReference type="RefSeq" id="WP_150087318.1">
    <property type="nucleotide sequence ID" value="NZ_VWSF01000003.1"/>
</dbReference>
<dbReference type="Gene3D" id="3.90.1580.10">
    <property type="entry name" value="paralog of FGE (formylglycine-generating enzyme)"/>
    <property type="match status" value="1"/>
</dbReference>
<accession>A0A5M6DS02</accession>